<feature type="domain" description="HTH marR-type" evidence="2">
    <location>
        <begin position="1"/>
        <end position="123"/>
    </location>
</feature>
<dbReference type="SMART" id="SM00347">
    <property type="entry name" value="HTH_MARR"/>
    <property type="match status" value="1"/>
</dbReference>
<gene>
    <name evidence="3" type="ORF">JGB26_37350</name>
</gene>
<dbReference type="InterPro" id="IPR036388">
    <property type="entry name" value="WH-like_DNA-bd_sf"/>
</dbReference>
<accession>A0ABS0XHL5</accession>
<feature type="region of interest" description="Disordered" evidence="1">
    <location>
        <begin position="136"/>
        <end position="190"/>
    </location>
</feature>
<dbReference type="InterPro" id="IPR000835">
    <property type="entry name" value="HTH_MarR-typ"/>
</dbReference>
<organism evidence="3 4">
    <name type="scientific">Streptomyces flavofungini</name>
    <dbReference type="NCBI Taxonomy" id="68200"/>
    <lineage>
        <taxon>Bacteria</taxon>
        <taxon>Bacillati</taxon>
        <taxon>Actinomycetota</taxon>
        <taxon>Actinomycetes</taxon>
        <taxon>Kitasatosporales</taxon>
        <taxon>Streptomycetaceae</taxon>
        <taxon>Streptomyces</taxon>
    </lineage>
</organism>
<dbReference type="SUPFAM" id="SSF46785">
    <property type="entry name" value="Winged helix' DNA-binding domain"/>
    <property type="match status" value="1"/>
</dbReference>
<dbReference type="RefSeq" id="WP_190120553.1">
    <property type="nucleotide sequence ID" value="NZ_BMVR01000027.1"/>
</dbReference>
<keyword evidence="4" id="KW-1185">Reference proteome</keyword>
<feature type="compositionally biased region" description="Low complexity" evidence="1">
    <location>
        <begin position="169"/>
        <end position="182"/>
    </location>
</feature>
<dbReference type="Pfam" id="PF12802">
    <property type="entry name" value="MarR_2"/>
    <property type="match status" value="1"/>
</dbReference>
<dbReference type="EMBL" id="JAEKOZ010000041">
    <property type="protein sequence ID" value="MBJ3812675.1"/>
    <property type="molecule type" value="Genomic_DNA"/>
</dbReference>
<evidence type="ECO:0000259" key="2">
    <source>
        <dbReference type="PROSITE" id="PS50995"/>
    </source>
</evidence>
<dbReference type="Proteomes" id="UP000634780">
    <property type="component" value="Unassembled WGS sequence"/>
</dbReference>
<comment type="caution">
    <text evidence="3">The sequence shown here is derived from an EMBL/GenBank/DDBJ whole genome shotgun (WGS) entry which is preliminary data.</text>
</comment>
<sequence>MVRTLRSVVADRWRQGLHASEWYALSRIRLAGGLTSGELSAGTGLTTGATTRLIDCLERAGHVRRTTDPADRPKVLVEAILDALGEVEAAVAAARPPRIGEVLADCTPEQQDLLFDYFARSAPAFLSATEEIRTATREHREADLPSRSGGATDRLPDGVFTAHHSSQARPEGSYPRRPSSGSRRCRRPPW</sequence>
<dbReference type="PANTHER" id="PTHR33164">
    <property type="entry name" value="TRANSCRIPTIONAL REGULATOR, MARR FAMILY"/>
    <property type="match status" value="1"/>
</dbReference>
<dbReference type="PANTHER" id="PTHR33164:SF106">
    <property type="entry name" value="TRANSCRIPTIONAL REGULATORY PROTEIN"/>
    <property type="match status" value="1"/>
</dbReference>
<dbReference type="InterPro" id="IPR036390">
    <property type="entry name" value="WH_DNA-bd_sf"/>
</dbReference>
<dbReference type="PROSITE" id="PS50995">
    <property type="entry name" value="HTH_MARR_2"/>
    <property type="match status" value="1"/>
</dbReference>
<reference evidence="3 4" key="1">
    <citation type="submission" date="2020-12" db="EMBL/GenBank/DDBJ databases">
        <title>Streptomyces typhae sp. nov., a novel endophytic actinomycete isolated from the root of cattail pollen (Typha angustifolia L.).</title>
        <authorList>
            <person name="Peng C."/>
            <person name="Liu C."/>
        </authorList>
    </citation>
    <scope>NUCLEOTIDE SEQUENCE [LARGE SCALE GENOMIC DNA]</scope>
    <source>
        <strain evidence="3 4">JCM 4753</strain>
    </source>
</reference>
<name>A0ABS0XHL5_9ACTN</name>
<dbReference type="InterPro" id="IPR039422">
    <property type="entry name" value="MarR/SlyA-like"/>
</dbReference>
<evidence type="ECO:0000313" key="3">
    <source>
        <dbReference type="EMBL" id="MBJ3812675.1"/>
    </source>
</evidence>
<dbReference type="Gene3D" id="1.10.10.10">
    <property type="entry name" value="Winged helix-like DNA-binding domain superfamily/Winged helix DNA-binding domain"/>
    <property type="match status" value="1"/>
</dbReference>
<proteinExistence type="predicted"/>
<protein>
    <submittedName>
        <fullName evidence="3">MarR family transcriptional regulator</fullName>
    </submittedName>
</protein>
<evidence type="ECO:0000313" key="4">
    <source>
        <dbReference type="Proteomes" id="UP000634780"/>
    </source>
</evidence>
<evidence type="ECO:0000256" key="1">
    <source>
        <dbReference type="SAM" id="MobiDB-lite"/>
    </source>
</evidence>